<protein>
    <submittedName>
        <fullName evidence="2">Uncharacterized protein</fullName>
    </submittedName>
</protein>
<keyword evidence="3" id="KW-1185">Reference proteome</keyword>
<dbReference type="Proteomes" id="UP001054857">
    <property type="component" value="Unassembled WGS sequence"/>
</dbReference>
<proteinExistence type="predicted"/>
<accession>A0AAD3DHI9</accession>
<comment type="caution">
    <text evidence="2">The sequence shown here is derived from an EMBL/GenBank/DDBJ whole genome shotgun (WGS) entry which is preliminary data.</text>
</comment>
<evidence type="ECO:0000313" key="3">
    <source>
        <dbReference type="Proteomes" id="UP001054857"/>
    </source>
</evidence>
<dbReference type="EMBL" id="BMAR01000002">
    <property type="protein sequence ID" value="GFR41951.1"/>
    <property type="molecule type" value="Genomic_DNA"/>
</dbReference>
<reference evidence="2 3" key="1">
    <citation type="journal article" date="2021" name="Sci. Rep.">
        <title>Genome sequencing of the multicellular alga Astrephomene provides insights into convergent evolution of germ-soma differentiation.</title>
        <authorList>
            <person name="Yamashita S."/>
            <person name="Yamamoto K."/>
            <person name="Matsuzaki R."/>
            <person name="Suzuki S."/>
            <person name="Yamaguchi H."/>
            <person name="Hirooka S."/>
            <person name="Minakuchi Y."/>
            <person name="Miyagishima S."/>
            <person name="Kawachi M."/>
            <person name="Toyoda A."/>
            <person name="Nozaki H."/>
        </authorList>
    </citation>
    <scope>NUCLEOTIDE SEQUENCE [LARGE SCALE GENOMIC DNA]</scope>
    <source>
        <strain evidence="2 3">NIES-4017</strain>
    </source>
</reference>
<evidence type="ECO:0000313" key="2">
    <source>
        <dbReference type="EMBL" id="GFR41951.1"/>
    </source>
</evidence>
<feature type="compositionally biased region" description="Pro residues" evidence="1">
    <location>
        <begin position="131"/>
        <end position="143"/>
    </location>
</feature>
<evidence type="ECO:0000256" key="1">
    <source>
        <dbReference type="SAM" id="MobiDB-lite"/>
    </source>
</evidence>
<dbReference type="AlphaFoldDB" id="A0AAD3DHI9"/>
<organism evidence="2 3">
    <name type="scientific">Astrephomene gubernaculifera</name>
    <dbReference type="NCBI Taxonomy" id="47775"/>
    <lineage>
        <taxon>Eukaryota</taxon>
        <taxon>Viridiplantae</taxon>
        <taxon>Chlorophyta</taxon>
        <taxon>core chlorophytes</taxon>
        <taxon>Chlorophyceae</taxon>
        <taxon>CS clade</taxon>
        <taxon>Chlamydomonadales</taxon>
        <taxon>Astrephomenaceae</taxon>
        <taxon>Astrephomene</taxon>
    </lineage>
</organism>
<sequence length="336" mass="37119">MRPAGTQPASLMGGEEGEEVEGVGWRADLSPQQQQQRPSSSPAAAAGRSPAGPLLAGATRRRGRPPLRWLGRPFLASKQQQQQQQQQQQHPQQQQQQQHLAAPAPSSPSSSPSSSRSSSPSPSHSSAYSSSPPPNPPPNPSPNPHRMKPARRCLSYKHQPNALKQLKKLDPRRDVLYAFYKGHWQRRGPNQPTVWRFRLGDLVRYALAVCPPGASYTDVLPNRKGGTPVRLLYTPQPEESAAMAAAAAGGSGGGRECVVLMPRQWFQLAGGGRARTIRWQVKVEVALLPREEQQQNQGAVKEEDGMRWVPYSHWRGCQPNWQLPGARRQQQQQQRG</sequence>
<name>A0AAD3DHI9_9CHLO</name>
<feature type="region of interest" description="Disordered" evidence="1">
    <location>
        <begin position="316"/>
        <end position="336"/>
    </location>
</feature>
<feature type="compositionally biased region" description="Low complexity" evidence="1">
    <location>
        <begin position="66"/>
        <end position="130"/>
    </location>
</feature>
<feature type="compositionally biased region" description="Low complexity" evidence="1">
    <location>
        <begin position="327"/>
        <end position="336"/>
    </location>
</feature>
<feature type="non-terminal residue" evidence="2">
    <location>
        <position position="1"/>
    </location>
</feature>
<feature type="compositionally biased region" description="Low complexity" evidence="1">
    <location>
        <begin position="22"/>
        <end position="58"/>
    </location>
</feature>
<gene>
    <name evidence="2" type="ORF">Agub_g2747</name>
</gene>
<feature type="region of interest" description="Disordered" evidence="1">
    <location>
        <begin position="1"/>
        <end position="149"/>
    </location>
</feature>